<organism evidence="1 2">
    <name type="scientific">Plasmopara halstedii</name>
    <name type="common">Downy mildew of sunflower</name>
    <dbReference type="NCBI Taxonomy" id="4781"/>
    <lineage>
        <taxon>Eukaryota</taxon>
        <taxon>Sar</taxon>
        <taxon>Stramenopiles</taxon>
        <taxon>Oomycota</taxon>
        <taxon>Peronosporomycetes</taxon>
        <taxon>Peronosporales</taxon>
        <taxon>Peronosporaceae</taxon>
        <taxon>Plasmopara</taxon>
    </lineage>
</organism>
<accession>A0A0P1AZ64</accession>
<proteinExistence type="predicted"/>
<dbReference type="GeneID" id="36398454"/>
<name>A0A0P1AZ64_PLAHL</name>
<dbReference type="AlphaFoldDB" id="A0A0P1AZ64"/>
<evidence type="ECO:0000313" key="1">
    <source>
        <dbReference type="EMBL" id="CEG46716.1"/>
    </source>
</evidence>
<protein>
    <submittedName>
        <fullName evidence="1">Uncharacterized protein</fullName>
    </submittedName>
</protein>
<keyword evidence="2" id="KW-1185">Reference proteome</keyword>
<dbReference type="RefSeq" id="XP_024583085.1">
    <property type="nucleotide sequence ID" value="XM_024717603.1"/>
</dbReference>
<evidence type="ECO:0000313" key="2">
    <source>
        <dbReference type="Proteomes" id="UP000054928"/>
    </source>
</evidence>
<sequence>MNHDQASLNDDRLKLFEKAVETSGRLTFEDMLSSTELDPVKPFQAILSDQKKVILLKEAVRDEEHLNKFRLVLDSKSSTNINYELKSVLVGKEWAKKFDMVLEDMNLVFFLRVAVKDNDRAKFRAALEEQTQFQVFEETDAGITDDEVVEGQGYKHRIGSVEPTV</sequence>
<dbReference type="Proteomes" id="UP000054928">
    <property type="component" value="Unassembled WGS sequence"/>
</dbReference>
<dbReference type="EMBL" id="CCYD01002257">
    <property type="protein sequence ID" value="CEG46716.1"/>
    <property type="molecule type" value="Genomic_DNA"/>
</dbReference>
<reference evidence="2" key="1">
    <citation type="submission" date="2014-09" db="EMBL/GenBank/DDBJ databases">
        <authorList>
            <person name="Sharma Rahul"/>
            <person name="Thines Marco"/>
        </authorList>
    </citation>
    <scope>NUCLEOTIDE SEQUENCE [LARGE SCALE GENOMIC DNA]</scope>
</reference>